<dbReference type="InterPro" id="IPR016181">
    <property type="entry name" value="Acyl_CoA_acyltransferase"/>
</dbReference>
<gene>
    <name evidence="4" type="ORF">V757_10540</name>
</gene>
<sequence>MMIRLLCEEDYPQWLSLWQDYLTFNHQTLALSITQHTWKNLTQSEALKAWGAFSNTGELLAFIHIVKHPHTWSDRHCIYIEDLFVVASARRQGIARQLIETVYAYAKEHQCHRVYWVTGANNIQAQGLYSTLATKMDMIQYRKVVE</sequence>
<dbReference type="PANTHER" id="PTHR10545">
    <property type="entry name" value="DIAMINE N-ACETYLTRANSFERASE"/>
    <property type="match status" value="1"/>
</dbReference>
<feature type="domain" description="N-acetyltransferase" evidence="3">
    <location>
        <begin position="1"/>
        <end position="146"/>
    </location>
</feature>
<evidence type="ECO:0000256" key="1">
    <source>
        <dbReference type="ARBA" id="ARBA00022679"/>
    </source>
</evidence>
<comment type="caution">
    <text evidence="4">The sequence shown here is derived from an EMBL/GenBank/DDBJ whole genome shotgun (WGS) entry which is preliminary data.</text>
</comment>
<dbReference type="Proteomes" id="UP000018766">
    <property type="component" value="Unassembled WGS sequence"/>
</dbReference>
<dbReference type="InterPro" id="IPR051016">
    <property type="entry name" value="Diverse_Substrate_AcTransf"/>
</dbReference>
<dbReference type="EMBL" id="AYSV01000110">
    <property type="protein sequence ID" value="ETD68105.1"/>
    <property type="molecule type" value="Genomic_DNA"/>
</dbReference>
<dbReference type="CDD" id="cd04301">
    <property type="entry name" value="NAT_SF"/>
    <property type="match status" value="1"/>
</dbReference>
<keyword evidence="5" id="KW-1185">Reference proteome</keyword>
<dbReference type="PROSITE" id="PS51186">
    <property type="entry name" value="GNAT"/>
    <property type="match status" value="1"/>
</dbReference>
<dbReference type="InterPro" id="IPR000182">
    <property type="entry name" value="GNAT_dom"/>
</dbReference>
<dbReference type="PANTHER" id="PTHR10545:SF42">
    <property type="entry name" value="ACETYLTRANSFERASE"/>
    <property type="match status" value="1"/>
</dbReference>
<reference evidence="4 5" key="1">
    <citation type="submission" date="2013-11" db="EMBL/GenBank/DDBJ databases">
        <title>Genomic analysis of Pelistega sp. HM-7.</title>
        <authorList>
            <person name="Kumbhare S.V."/>
            <person name="Shetty S.A."/>
            <person name="Sharma O."/>
            <person name="Dhotre D.P."/>
        </authorList>
    </citation>
    <scope>NUCLEOTIDE SEQUENCE [LARGE SCALE GENOMIC DNA]</scope>
    <source>
        <strain evidence="4 5">HM-7</strain>
    </source>
</reference>
<keyword evidence="1 4" id="KW-0808">Transferase</keyword>
<dbReference type="RefSeq" id="WP_023952500.1">
    <property type="nucleotide sequence ID" value="NZ_AYSV01000110.1"/>
</dbReference>
<dbReference type="Gene3D" id="3.40.630.30">
    <property type="match status" value="1"/>
</dbReference>
<keyword evidence="2" id="KW-0012">Acyltransferase</keyword>
<organism evidence="4 5">
    <name type="scientific">Pelistega indica</name>
    <dbReference type="NCBI Taxonomy" id="1414851"/>
    <lineage>
        <taxon>Bacteria</taxon>
        <taxon>Pseudomonadati</taxon>
        <taxon>Pseudomonadota</taxon>
        <taxon>Betaproteobacteria</taxon>
        <taxon>Burkholderiales</taxon>
        <taxon>Alcaligenaceae</taxon>
        <taxon>Pelistega</taxon>
    </lineage>
</organism>
<evidence type="ECO:0000313" key="5">
    <source>
        <dbReference type="Proteomes" id="UP000018766"/>
    </source>
</evidence>
<proteinExistence type="predicted"/>
<dbReference type="GO" id="GO:0008080">
    <property type="term" value="F:N-acetyltransferase activity"/>
    <property type="evidence" value="ECO:0007669"/>
    <property type="project" value="TreeGrafter"/>
</dbReference>
<accession>V8FVC8</accession>
<evidence type="ECO:0000259" key="3">
    <source>
        <dbReference type="PROSITE" id="PS51186"/>
    </source>
</evidence>
<evidence type="ECO:0000256" key="2">
    <source>
        <dbReference type="ARBA" id="ARBA00023315"/>
    </source>
</evidence>
<evidence type="ECO:0000313" key="4">
    <source>
        <dbReference type="EMBL" id="ETD68105.1"/>
    </source>
</evidence>
<dbReference type="Pfam" id="PF00583">
    <property type="entry name" value="Acetyltransf_1"/>
    <property type="match status" value="1"/>
</dbReference>
<dbReference type="AlphaFoldDB" id="V8FVC8"/>
<protein>
    <submittedName>
        <fullName evidence="4">GCN5 family acetyltransferase</fullName>
    </submittedName>
</protein>
<dbReference type="OrthoDB" id="9805924at2"/>
<dbReference type="SUPFAM" id="SSF55729">
    <property type="entry name" value="Acyl-CoA N-acyltransferases (Nat)"/>
    <property type="match status" value="1"/>
</dbReference>
<name>V8FVC8_9BURK</name>